<dbReference type="PANTHER" id="PTHR22976">
    <property type="entry name" value="BIOTIN SYNTHASE"/>
    <property type="match status" value="1"/>
</dbReference>
<evidence type="ECO:0000256" key="9">
    <source>
        <dbReference type="ARBA" id="ARBA00022723"/>
    </source>
</evidence>
<evidence type="ECO:0000256" key="5">
    <source>
        <dbReference type="ARBA" id="ARBA00022485"/>
    </source>
</evidence>
<feature type="binding site" evidence="14 15">
    <location>
        <position position="108"/>
    </location>
    <ligand>
        <name>[2Fe-2S] cluster</name>
        <dbReference type="ChEBI" id="CHEBI:190135"/>
    </ligand>
</feature>
<dbReference type="GO" id="GO:0051539">
    <property type="term" value="F:4 iron, 4 sulfur cluster binding"/>
    <property type="evidence" value="ECO:0007669"/>
    <property type="project" value="UniProtKB-KW"/>
</dbReference>
<comment type="cofactor">
    <cofactor evidence="14 15">
        <name>[4Fe-4S] cluster</name>
        <dbReference type="ChEBI" id="CHEBI:49883"/>
    </cofactor>
    <text evidence="14 15">Binds 1 [4Fe-4S] cluster. The cluster is coordinated with 3 cysteines and an exchangeable S-adenosyl-L-methionine.</text>
</comment>
<evidence type="ECO:0000256" key="7">
    <source>
        <dbReference type="ARBA" id="ARBA00022691"/>
    </source>
</evidence>
<dbReference type="InterPro" id="IPR013785">
    <property type="entry name" value="Aldolase_TIM"/>
</dbReference>
<evidence type="ECO:0000256" key="13">
    <source>
        <dbReference type="ARBA" id="ARBA00051157"/>
    </source>
</evidence>
<dbReference type="SFLD" id="SFLDG01060">
    <property type="entry name" value="BATS_domain_containing"/>
    <property type="match status" value="1"/>
</dbReference>
<comment type="function">
    <text evidence="14">Catalyzes the conversion of dethiobiotin (DTB) to biotin by the insertion of a sulfur atom into dethiobiotin via a radical-based mechanism.</text>
</comment>
<evidence type="ECO:0000256" key="15">
    <source>
        <dbReference type="PIRSR" id="PIRSR001619-1"/>
    </source>
</evidence>
<evidence type="ECO:0000259" key="16">
    <source>
        <dbReference type="PROSITE" id="PS51918"/>
    </source>
</evidence>
<dbReference type="InterPro" id="IPR010722">
    <property type="entry name" value="BATS_dom"/>
</dbReference>
<protein>
    <recommendedName>
        <fullName evidence="4 14">Biotin synthase</fullName>
        <ecNumber evidence="4 14">2.8.1.6</ecNumber>
    </recommendedName>
</protein>
<dbReference type="PROSITE" id="PS51918">
    <property type="entry name" value="RADICAL_SAM"/>
    <property type="match status" value="1"/>
</dbReference>
<dbReference type="Proteomes" id="UP000031518">
    <property type="component" value="Unassembled WGS sequence"/>
</dbReference>
<dbReference type="AlphaFoldDB" id="A0A0B6X021"/>
<keyword evidence="10 14" id="KW-0093">Biotin biosynthesis</keyword>
<keyword evidence="5 14" id="KW-0004">4Fe-4S</keyword>
<feature type="binding site" evidence="14 15">
    <location>
        <position position="140"/>
    </location>
    <ligand>
        <name>[2Fe-2S] cluster</name>
        <dbReference type="ChEBI" id="CHEBI:190135"/>
    </ligand>
</feature>
<dbReference type="NCBIfam" id="TIGR00433">
    <property type="entry name" value="bioB"/>
    <property type="match status" value="1"/>
</dbReference>
<dbReference type="SMART" id="SM00729">
    <property type="entry name" value="Elp3"/>
    <property type="match status" value="1"/>
</dbReference>
<evidence type="ECO:0000313" key="18">
    <source>
        <dbReference type="Proteomes" id="UP000031518"/>
    </source>
</evidence>
<dbReference type="SMART" id="SM00876">
    <property type="entry name" value="BATS"/>
    <property type="match status" value="1"/>
</dbReference>
<dbReference type="SUPFAM" id="SSF102114">
    <property type="entry name" value="Radical SAM enzymes"/>
    <property type="match status" value="1"/>
</dbReference>
<dbReference type="Pfam" id="PF06968">
    <property type="entry name" value="BATS"/>
    <property type="match status" value="1"/>
</dbReference>
<sequence length="341" mass="37633">MDWNRLIERALNDEPPAREEALALLRLPDVETLPLVDAAWRVRRAFFGNKVKVNVLLNAKSGYCPEDCGYCSQSRHAQSTIARYPMMDVEAIVNDARKAHEAGAHRFCIVTAMRGPTWRDIERVAEATRRIKAELPLEVCACMGLLDDPAKAHALKAAGVDAYNHNLNTSAARYSAITTTHTYADRVRTVEMVKQAGISVCSGVIVGMGEEDEEIVELAYALRELGADSIPVNFLIPIAGTPLGDGRTTRALTPWRCLRVLAVFRLINPKAELRASAGREVHLRSLQPLAMLIANSLFLGDYLTEKGQAAEADWRMLEDLGLVAEWAEDAGCVEGRGERLR</sequence>
<dbReference type="InterPro" id="IPR024177">
    <property type="entry name" value="Biotin_synthase"/>
</dbReference>
<name>A0A0B6X021_9BACT</name>
<feature type="binding site" evidence="14 15">
    <location>
        <position position="71"/>
    </location>
    <ligand>
        <name>[4Fe-4S] cluster</name>
        <dbReference type="ChEBI" id="CHEBI:49883"/>
        <note>4Fe-4S-S-AdoMet</note>
    </ligand>
</feature>
<dbReference type="Gene3D" id="3.20.20.70">
    <property type="entry name" value="Aldolase class I"/>
    <property type="match status" value="1"/>
</dbReference>
<dbReference type="GO" id="GO:0004076">
    <property type="term" value="F:biotin synthase activity"/>
    <property type="evidence" value="ECO:0007669"/>
    <property type="project" value="UniProtKB-UniRule"/>
</dbReference>
<dbReference type="HAMAP" id="MF_01694">
    <property type="entry name" value="BioB"/>
    <property type="match status" value="1"/>
</dbReference>
<feature type="domain" description="Radical SAM core" evidence="16">
    <location>
        <begin position="49"/>
        <end position="270"/>
    </location>
</feature>
<dbReference type="FunFam" id="3.20.20.70:FF:000026">
    <property type="entry name" value="Biotin synthase"/>
    <property type="match status" value="1"/>
</dbReference>
<dbReference type="SFLD" id="SFLDG01278">
    <property type="entry name" value="biotin_synthase_like"/>
    <property type="match status" value="1"/>
</dbReference>
<evidence type="ECO:0000256" key="3">
    <source>
        <dbReference type="ARBA" id="ARBA00011738"/>
    </source>
</evidence>
<comment type="similarity">
    <text evidence="2 14">Belongs to the radical SAM superfamily. Biotin synthase family.</text>
</comment>
<evidence type="ECO:0000256" key="14">
    <source>
        <dbReference type="HAMAP-Rule" id="MF_01694"/>
    </source>
</evidence>
<dbReference type="InterPro" id="IPR058240">
    <property type="entry name" value="rSAM_sf"/>
</dbReference>
<feature type="binding site" evidence="14 15">
    <location>
        <position position="201"/>
    </location>
    <ligand>
        <name>[2Fe-2S] cluster</name>
        <dbReference type="ChEBI" id="CHEBI:190135"/>
    </ligand>
</feature>
<keyword evidence="8 14" id="KW-0001">2Fe-2S</keyword>
<dbReference type="InterPro" id="IPR002684">
    <property type="entry name" value="Biotin_synth/BioAB"/>
</dbReference>
<proteinExistence type="inferred from homology"/>
<feature type="binding site" evidence="14 15">
    <location>
        <position position="274"/>
    </location>
    <ligand>
        <name>[2Fe-2S] cluster</name>
        <dbReference type="ChEBI" id="CHEBI:190135"/>
    </ligand>
</feature>
<keyword evidence="11 14" id="KW-0408">Iron</keyword>
<dbReference type="RefSeq" id="WP_041976526.1">
    <property type="nucleotide sequence ID" value="NZ_CBXV010000006.1"/>
</dbReference>
<dbReference type="SFLD" id="SFLDS00029">
    <property type="entry name" value="Radical_SAM"/>
    <property type="match status" value="1"/>
</dbReference>
<evidence type="ECO:0000256" key="2">
    <source>
        <dbReference type="ARBA" id="ARBA00010765"/>
    </source>
</evidence>
<dbReference type="STRING" id="454194.PYK22_01907"/>
<evidence type="ECO:0000256" key="11">
    <source>
        <dbReference type="ARBA" id="ARBA00023004"/>
    </source>
</evidence>
<dbReference type="PANTHER" id="PTHR22976:SF2">
    <property type="entry name" value="BIOTIN SYNTHASE, MITOCHONDRIAL"/>
    <property type="match status" value="1"/>
</dbReference>
<dbReference type="InterPro" id="IPR007197">
    <property type="entry name" value="rSAM"/>
</dbReference>
<comment type="catalytic activity">
    <reaction evidence="13 14">
        <text>(4R,5S)-dethiobiotin + (sulfur carrier)-SH + 2 reduced [2Fe-2S]-[ferredoxin] + 2 S-adenosyl-L-methionine = (sulfur carrier)-H + biotin + 2 5'-deoxyadenosine + 2 L-methionine + 2 oxidized [2Fe-2S]-[ferredoxin]</text>
        <dbReference type="Rhea" id="RHEA:22060"/>
        <dbReference type="Rhea" id="RHEA-COMP:10000"/>
        <dbReference type="Rhea" id="RHEA-COMP:10001"/>
        <dbReference type="Rhea" id="RHEA-COMP:14737"/>
        <dbReference type="Rhea" id="RHEA-COMP:14739"/>
        <dbReference type="ChEBI" id="CHEBI:17319"/>
        <dbReference type="ChEBI" id="CHEBI:29917"/>
        <dbReference type="ChEBI" id="CHEBI:33737"/>
        <dbReference type="ChEBI" id="CHEBI:33738"/>
        <dbReference type="ChEBI" id="CHEBI:57586"/>
        <dbReference type="ChEBI" id="CHEBI:57844"/>
        <dbReference type="ChEBI" id="CHEBI:59789"/>
        <dbReference type="ChEBI" id="CHEBI:64428"/>
        <dbReference type="ChEBI" id="CHEBI:149473"/>
        <dbReference type="EC" id="2.8.1.6"/>
    </reaction>
</comment>
<reference evidence="17 18" key="1">
    <citation type="submission" date="2013-12" db="EMBL/GenBank/DDBJ databases">
        <authorList>
            <person name="Stott M."/>
        </authorList>
    </citation>
    <scope>NUCLEOTIDE SEQUENCE [LARGE SCALE GENOMIC DNA]</scope>
    <source>
        <strain evidence="17 18">K22</strain>
    </source>
</reference>
<keyword evidence="12 14" id="KW-0411">Iron-sulfur</keyword>
<keyword evidence="9 14" id="KW-0479">Metal-binding</keyword>
<dbReference type="UniPathway" id="UPA00078">
    <property type="reaction ID" value="UER00162"/>
</dbReference>
<dbReference type="OrthoDB" id="9786826at2"/>
<dbReference type="CDD" id="cd01335">
    <property type="entry name" value="Radical_SAM"/>
    <property type="match status" value="1"/>
</dbReference>
<dbReference type="GO" id="GO:0051537">
    <property type="term" value="F:2 iron, 2 sulfur cluster binding"/>
    <property type="evidence" value="ECO:0007669"/>
    <property type="project" value="UniProtKB-KW"/>
</dbReference>
<gene>
    <name evidence="14" type="primary">bioB</name>
    <name evidence="17" type="ORF">PYK22_01907</name>
</gene>
<evidence type="ECO:0000256" key="8">
    <source>
        <dbReference type="ARBA" id="ARBA00022714"/>
    </source>
</evidence>
<keyword evidence="7 14" id="KW-0949">S-adenosyl-L-methionine</keyword>
<comment type="pathway">
    <text evidence="1 14">Cofactor biosynthesis; biotin biosynthesis; biotin from 7,8-diaminononanoate: step 2/2.</text>
</comment>
<evidence type="ECO:0000313" key="17">
    <source>
        <dbReference type="EMBL" id="CDM65899.1"/>
    </source>
</evidence>
<feature type="binding site" evidence="14 15">
    <location>
        <position position="68"/>
    </location>
    <ligand>
        <name>[4Fe-4S] cluster</name>
        <dbReference type="ChEBI" id="CHEBI:49883"/>
        <note>4Fe-4S-S-AdoMet</note>
    </ligand>
</feature>
<evidence type="ECO:0000256" key="6">
    <source>
        <dbReference type="ARBA" id="ARBA00022679"/>
    </source>
</evidence>
<comment type="cofactor">
    <cofactor evidence="14">
        <name>[2Fe-2S] cluster</name>
        <dbReference type="ChEBI" id="CHEBI:190135"/>
    </cofactor>
    <text evidence="14">Binds 1 [2Fe-2S] cluster. The cluster is coordinated with 3 cysteines and 1 arginine.</text>
</comment>
<evidence type="ECO:0000256" key="1">
    <source>
        <dbReference type="ARBA" id="ARBA00004942"/>
    </source>
</evidence>
<dbReference type="GO" id="GO:0005506">
    <property type="term" value="F:iron ion binding"/>
    <property type="evidence" value="ECO:0007669"/>
    <property type="project" value="UniProtKB-UniRule"/>
</dbReference>
<dbReference type="InterPro" id="IPR006638">
    <property type="entry name" value="Elp3/MiaA/NifB-like_rSAM"/>
</dbReference>
<dbReference type="EMBL" id="CBXV010000006">
    <property type="protein sequence ID" value="CDM65899.1"/>
    <property type="molecule type" value="Genomic_DNA"/>
</dbReference>
<evidence type="ECO:0000256" key="12">
    <source>
        <dbReference type="ARBA" id="ARBA00023014"/>
    </source>
</evidence>
<dbReference type="EC" id="2.8.1.6" evidence="4 14"/>
<organism evidence="17 18">
    <name type="scientific">Pyrinomonas methylaliphatogenes</name>
    <dbReference type="NCBI Taxonomy" id="454194"/>
    <lineage>
        <taxon>Bacteria</taxon>
        <taxon>Pseudomonadati</taxon>
        <taxon>Acidobacteriota</taxon>
        <taxon>Blastocatellia</taxon>
        <taxon>Blastocatellales</taxon>
        <taxon>Pyrinomonadaceae</taxon>
        <taxon>Pyrinomonas</taxon>
    </lineage>
</organism>
<accession>A0A0B6X021</accession>
<dbReference type="Pfam" id="PF04055">
    <property type="entry name" value="Radical_SAM"/>
    <property type="match status" value="1"/>
</dbReference>
<comment type="cofactor">
    <cofactor evidence="15">
        <name>[2Fe-2S] cluster</name>
        <dbReference type="ChEBI" id="CHEBI:190135"/>
    </cofactor>
    <text evidence="15">Binds 1 [2Fe-2S] cluster. The cluster is coordinated with 3 cysteines and 1 arginine.</text>
</comment>
<keyword evidence="18" id="KW-1185">Reference proteome</keyword>
<reference evidence="17 18" key="2">
    <citation type="submission" date="2015-01" db="EMBL/GenBank/DDBJ databases">
        <title>Complete genome sequence of Pyrinomonas methylaliphatogenes type strain K22T.</title>
        <authorList>
            <person name="Lee K.C.Y."/>
            <person name="Power J.F."/>
            <person name="Dunfield P.F."/>
            <person name="Morgan X.C."/>
            <person name="Huttenhower C."/>
            <person name="Stott M.B."/>
        </authorList>
    </citation>
    <scope>NUCLEOTIDE SEQUENCE [LARGE SCALE GENOMIC DNA]</scope>
    <source>
        <strain evidence="17 18">K22</strain>
    </source>
</reference>
<evidence type="ECO:0000256" key="10">
    <source>
        <dbReference type="ARBA" id="ARBA00022756"/>
    </source>
</evidence>
<dbReference type="GO" id="GO:0009102">
    <property type="term" value="P:biotin biosynthetic process"/>
    <property type="evidence" value="ECO:0007669"/>
    <property type="project" value="UniProtKB-UniRule"/>
</dbReference>
<dbReference type="PIRSF" id="PIRSF001619">
    <property type="entry name" value="Biotin_synth"/>
    <property type="match status" value="1"/>
</dbReference>
<comment type="subunit">
    <text evidence="3 14">Homodimer.</text>
</comment>
<feature type="binding site" evidence="14 15">
    <location>
        <position position="64"/>
    </location>
    <ligand>
        <name>[4Fe-4S] cluster</name>
        <dbReference type="ChEBI" id="CHEBI:49883"/>
        <note>4Fe-4S-S-AdoMet</note>
    </ligand>
</feature>
<evidence type="ECO:0000256" key="4">
    <source>
        <dbReference type="ARBA" id="ARBA00012236"/>
    </source>
</evidence>
<keyword evidence="6 14" id="KW-0808">Transferase</keyword>